<feature type="non-terminal residue" evidence="1">
    <location>
        <position position="1"/>
    </location>
</feature>
<evidence type="ECO:0000313" key="1">
    <source>
        <dbReference type="EMBL" id="SVD26009.1"/>
    </source>
</evidence>
<dbReference type="EMBL" id="UINC01139454">
    <property type="protein sequence ID" value="SVD26009.1"/>
    <property type="molecule type" value="Genomic_DNA"/>
</dbReference>
<organism evidence="1">
    <name type="scientific">marine metagenome</name>
    <dbReference type="NCBI Taxonomy" id="408172"/>
    <lineage>
        <taxon>unclassified sequences</taxon>
        <taxon>metagenomes</taxon>
        <taxon>ecological metagenomes</taxon>
    </lineage>
</organism>
<name>A0A382TVB6_9ZZZZ</name>
<dbReference type="AlphaFoldDB" id="A0A382TVB6"/>
<protein>
    <submittedName>
        <fullName evidence="1">Uncharacterized protein</fullName>
    </submittedName>
</protein>
<feature type="non-terminal residue" evidence="1">
    <location>
        <position position="298"/>
    </location>
</feature>
<sequence length="298" mass="35696">QPRWPGGPFTDTETLPTNTKLPLGWNFIKEAISKRYKLINFSQDIRKEKEYLYPEDCTEQKFVEIEKYLIRKENMEMMGFQDKLYMFNTEDHRNIKPLLKTQKFKLKDINSFAILPSGFKGNFILESLNYTNQDLAFYDINPNTLTFKKILIDTWNGKDFPDWYKKNFYKNDILRSFIKPCEATANEMDVISKLWEQEIERWNGKQNFIAHWENLQSNKDQIRYCCVDIINDITKLKKLLTLLTPDTFLWTSNCWTTTQTFAHANYNFNLVHSNFQKWCTELTKNVYLFGNIRFPHKT</sequence>
<proteinExistence type="predicted"/>
<gene>
    <name evidence="1" type="ORF">METZ01_LOCUS378863</name>
</gene>
<reference evidence="1" key="1">
    <citation type="submission" date="2018-05" db="EMBL/GenBank/DDBJ databases">
        <authorList>
            <person name="Lanie J.A."/>
            <person name="Ng W.-L."/>
            <person name="Kazmierczak K.M."/>
            <person name="Andrzejewski T.M."/>
            <person name="Davidsen T.M."/>
            <person name="Wayne K.J."/>
            <person name="Tettelin H."/>
            <person name="Glass J.I."/>
            <person name="Rusch D."/>
            <person name="Podicherti R."/>
            <person name="Tsui H.-C.T."/>
            <person name="Winkler M.E."/>
        </authorList>
    </citation>
    <scope>NUCLEOTIDE SEQUENCE</scope>
</reference>
<accession>A0A382TVB6</accession>